<evidence type="ECO:0000256" key="2">
    <source>
        <dbReference type="PROSITE-ProRule" id="PRU00221"/>
    </source>
</evidence>
<dbReference type="SMART" id="SM00320">
    <property type="entry name" value="WD40"/>
    <property type="match status" value="5"/>
</dbReference>
<organism evidence="4 5">
    <name type="scientific">Brenthis ino</name>
    <name type="common">lesser marbled fritillary</name>
    <dbReference type="NCBI Taxonomy" id="405034"/>
    <lineage>
        <taxon>Eukaryota</taxon>
        <taxon>Metazoa</taxon>
        <taxon>Ecdysozoa</taxon>
        <taxon>Arthropoda</taxon>
        <taxon>Hexapoda</taxon>
        <taxon>Insecta</taxon>
        <taxon>Pterygota</taxon>
        <taxon>Neoptera</taxon>
        <taxon>Endopterygota</taxon>
        <taxon>Lepidoptera</taxon>
        <taxon>Glossata</taxon>
        <taxon>Ditrysia</taxon>
        <taxon>Papilionoidea</taxon>
        <taxon>Nymphalidae</taxon>
        <taxon>Heliconiinae</taxon>
        <taxon>Argynnini</taxon>
        <taxon>Brenthis</taxon>
    </lineage>
</organism>
<name>A0A8J9Y289_9NEOP</name>
<feature type="repeat" description="WD" evidence="2">
    <location>
        <begin position="400"/>
        <end position="434"/>
    </location>
</feature>
<dbReference type="InterPro" id="IPR001680">
    <property type="entry name" value="WD40_rpt"/>
</dbReference>
<keyword evidence="5" id="KW-1185">Reference proteome</keyword>
<dbReference type="PROSITE" id="PS50082">
    <property type="entry name" value="WD_REPEATS_2"/>
    <property type="match status" value="1"/>
</dbReference>
<gene>
    <name evidence="4" type="ORF">BINO364_LOCUS1796</name>
</gene>
<dbReference type="Gene3D" id="2.130.10.10">
    <property type="entry name" value="YVTN repeat-like/Quinoprotein amine dehydrogenase"/>
    <property type="match status" value="2"/>
</dbReference>
<proteinExistence type="predicted"/>
<reference evidence="4" key="1">
    <citation type="submission" date="2021-12" db="EMBL/GenBank/DDBJ databases">
        <authorList>
            <person name="Martin H S."/>
        </authorList>
    </citation>
    <scope>NUCLEOTIDE SEQUENCE</scope>
</reference>
<evidence type="ECO:0000313" key="4">
    <source>
        <dbReference type="EMBL" id="CAH0714779.1"/>
    </source>
</evidence>
<dbReference type="SUPFAM" id="SSF50978">
    <property type="entry name" value="WD40 repeat-like"/>
    <property type="match status" value="1"/>
</dbReference>
<feature type="compositionally biased region" description="Polar residues" evidence="3">
    <location>
        <begin position="717"/>
        <end position="730"/>
    </location>
</feature>
<dbReference type="Proteomes" id="UP000838878">
    <property type="component" value="Chromosome 10"/>
</dbReference>
<feature type="region of interest" description="Disordered" evidence="3">
    <location>
        <begin position="22"/>
        <end position="43"/>
    </location>
</feature>
<protein>
    <submittedName>
        <fullName evidence="4">Uncharacterized protein</fullName>
    </submittedName>
</protein>
<evidence type="ECO:0000256" key="1">
    <source>
        <dbReference type="ARBA" id="ARBA00022737"/>
    </source>
</evidence>
<feature type="compositionally biased region" description="Low complexity" evidence="3">
    <location>
        <begin position="22"/>
        <end position="33"/>
    </location>
</feature>
<keyword evidence="1" id="KW-0677">Repeat</keyword>
<dbReference type="InterPro" id="IPR015943">
    <property type="entry name" value="WD40/YVTN_repeat-like_dom_sf"/>
</dbReference>
<dbReference type="EMBL" id="OV170230">
    <property type="protein sequence ID" value="CAH0714779.1"/>
    <property type="molecule type" value="Genomic_DNA"/>
</dbReference>
<sequence length="736" mass="82450">MSIKSQKSLNDECSEIFERSYSVRSVSEESLSGSEDEEESLSRELLKKLTPAVLSKLRRSFKKAKEKNAARDIDRRVEEVMRTAAAEEGIEFAAPAQVLPNTLYLDESGFITAFNNIFGHSKYTSHSRQLFRTLDTFSSGRVWWRQVVSRLVVAGGRTTTSRSERWNPVSVWGMIQLKHCKRETIIKLVSIERENSFCYAAVSRGGRVGVYSGDMQLLNTYEVFYHRTGVRRRVKNCWITDAIYMNDVQCLLLSASDRSLTIYDVTTLTHTPLYCITGLPNIPTCLAYTTDVSSCESELLFGSERGDLTRLRFLQPRLSLLYVKSPDNINYYYWMELSSPPHTSYCSTSVWRRVHSRAIRRVAASGDLVFTCSHDTSVSVRARHAPGKLPDYIFHVQRGVTCFHMVPSLHMLATGSPDGVVRLWESPQGSPFASLSVPGSPAVLDVVVIASLEIVIAYFCNCYLHIWDLYEECLLQTVKIKFPFLGVLGKKVEFGTYCIHPGPPIKKSSEDADDVCGLSRRGSSVYQGSTGGLMLQPEPSHSLDGVEGDPENIRFNRPEVLITCCDYVCVVKLRDREGSTLPPPGDTLRARRPSFWELPPDLMEPSIRTRKPSLQSPKLLAPVESEHPLQDLDDLLEKAGLQGLISKDFVLMQGLKHDLNKKLYEMENNKEAMKAAVGAGAPYLALKSYEPDPLPSFEHLAEECSRVLRLFPASSTVATPTGSELSSPRTSKILKP</sequence>
<feature type="non-terminal residue" evidence="4">
    <location>
        <position position="736"/>
    </location>
</feature>
<dbReference type="InterPro" id="IPR036322">
    <property type="entry name" value="WD40_repeat_dom_sf"/>
</dbReference>
<dbReference type="PANTHER" id="PTHR44324:SF3">
    <property type="entry name" value="WD REPEAT-CONTAINING PROTEIN 49-LIKE"/>
    <property type="match status" value="1"/>
</dbReference>
<keyword evidence="2" id="KW-0853">WD repeat</keyword>
<evidence type="ECO:0000313" key="5">
    <source>
        <dbReference type="Proteomes" id="UP000838878"/>
    </source>
</evidence>
<accession>A0A8J9Y289</accession>
<evidence type="ECO:0000256" key="3">
    <source>
        <dbReference type="SAM" id="MobiDB-lite"/>
    </source>
</evidence>
<dbReference type="OrthoDB" id="691673at2759"/>
<feature type="region of interest" description="Disordered" evidence="3">
    <location>
        <begin position="717"/>
        <end position="736"/>
    </location>
</feature>
<dbReference type="PANTHER" id="PTHR44324">
    <property type="entry name" value="WD40 REPEAT DOMAIN 95"/>
    <property type="match status" value="1"/>
</dbReference>
<dbReference type="InterPro" id="IPR051242">
    <property type="entry name" value="WD-EF-hand_domain"/>
</dbReference>
<dbReference type="AlphaFoldDB" id="A0A8J9Y289"/>